<evidence type="ECO:0000259" key="2">
    <source>
        <dbReference type="Pfam" id="PF03795"/>
    </source>
</evidence>
<name>A0A4R6J536_9BACT</name>
<dbReference type="EMBL" id="SNWP01000010">
    <property type="protein sequence ID" value="TDO29345.1"/>
    <property type="molecule type" value="Genomic_DNA"/>
</dbReference>
<protein>
    <recommendedName>
        <fullName evidence="2">YCII-related domain-containing protein</fullName>
    </recommendedName>
</protein>
<organism evidence="3 4">
    <name type="scientific">Sediminibacterium goheungense</name>
    <dbReference type="NCBI Taxonomy" id="1086393"/>
    <lineage>
        <taxon>Bacteria</taxon>
        <taxon>Pseudomonadati</taxon>
        <taxon>Bacteroidota</taxon>
        <taxon>Chitinophagia</taxon>
        <taxon>Chitinophagales</taxon>
        <taxon>Chitinophagaceae</taxon>
        <taxon>Sediminibacterium</taxon>
    </lineage>
</organism>
<dbReference type="InterPro" id="IPR005545">
    <property type="entry name" value="YCII"/>
</dbReference>
<dbReference type="RefSeq" id="WP_133473949.1">
    <property type="nucleotide sequence ID" value="NZ_SNWP01000010.1"/>
</dbReference>
<dbReference type="Proteomes" id="UP000295741">
    <property type="component" value="Unassembled WGS sequence"/>
</dbReference>
<dbReference type="SUPFAM" id="SSF54909">
    <property type="entry name" value="Dimeric alpha+beta barrel"/>
    <property type="match status" value="1"/>
</dbReference>
<sequence>MSNFMFLFRGGLDPFTASPEAMQQNMEQWFAWVGQLQASGVYVAGEALMPTGKTLRKDHVVTDGPYMESKEMVGGFFVVKADSLDAALEIAKGCPDLALGGSVEVRDVVVFE</sequence>
<feature type="domain" description="YCII-related" evidence="2">
    <location>
        <begin position="20"/>
        <end position="111"/>
    </location>
</feature>
<dbReference type="OrthoDB" id="7782105at2"/>
<comment type="caution">
    <text evidence="3">The sequence shown here is derived from an EMBL/GenBank/DDBJ whole genome shotgun (WGS) entry which is preliminary data.</text>
</comment>
<dbReference type="Pfam" id="PF03795">
    <property type="entry name" value="YCII"/>
    <property type="match status" value="1"/>
</dbReference>
<reference evidence="3 4" key="1">
    <citation type="submission" date="2019-03" db="EMBL/GenBank/DDBJ databases">
        <title>Genomic Encyclopedia of Archaeal and Bacterial Type Strains, Phase II (KMG-II): from individual species to whole genera.</title>
        <authorList>
            <person name="Goeker M."/>
        </authorList>
    </citation>
    <scope>NUCLEOTIDE SEQUENCE [LARGE SCALE GENOMIC DNA]</scope>
    <source>
        <strain evidence="3 4">DSM 28323</strain>
    </source>
</reference>
<evidence type="ECO:0000256" key="1">
    <source>
        <dbReference type="ARBA" id="ARBA00007689"/>
    </source>
</evidence>
<dbReference type="InterPro" id="IPR011008">
    <property type="entry name" value="Dimeric_a/b-barrel"/>
</dbReference>
<evidence type="ECO:0000313" key="3">
    <source>
        <dbReference type="EMBL" id="TDO29345.1"/>
    </source>
</evidence>
<accession>A0A4R6J536</accession>
<dbReference type="AlphaFoldDB" id="A0A4R6J536"/>
<dbReference type="PANTHER" id="PTHR35174">
    <property type="entry name" value="BLL7171 PROTEIN-RELATED"/>
    <property type="match status" value="1"/>
</dbReference>
<keyword evidence="4" id="KW-1185">Reference proteome</keyword>
<comment type="similarity">
    <text evidence="1">Belongs to the YciI family.</text>
</comment>
<gene>
    <name evidence="3" type="ORF">BC659_1434</name>
</gene>
<dbReference type="PANTHER" id="PTHR35174:SF3">
    <property type="entry name" value="BLL7171 PROTEIN"/>
    <property type="match status" value="1"/>
</dbReference>
<evidence type="ECO:0000313" key="4">
    <source>
        <dbReference type="Proteomes" id="UP000295741"/>
    </source>
</evidence>
<proteinExistence type="inferred from homology"/>
<dbReference type="Gene3D" id="3.30.70.1060">
    <property type="entry name" value="Dimeric alpha+beta barrel"/>
    <property type="match status" value="1"/>
</dbReference>